<organism evidence="8 9">
    <name type="scientific">Marinomonas primoryensis</name>
    <dbReference type="NCBI Taxonomy" id="178399"/>
    <lineage>
        <taxon>Bacteria</taxon>
        <taxon>Pseudomonadati</taxon>
        <taxon>Pseudomonadota</taxon>
        <taxon>Gammaproteobacteria</taxon>
        <taxon>Oceanospirillales</taxon>
        <taxon>Oceanospirillaceae</taxon>
        <taxon>Marinomonas</taxon>
    </lineage>
</organism>
<dbReference type="InterPro" id="IPR033403">
    <property type="entry name" value="DUF5110"/>
</dbReference>
<feature type="region of interest" description="Disordered" evidence="3">
    <location>
        <begin position="59"/>
        <end position="79"/>
    </location>
</feature>
<dbReference type="CDD" id="cd06599">
    <property type="entry name" value="GH31_glycosidase_Aec37"/>
    <property type="match status" value="1"/>
</dbReference>
<dbReference type="Proteomes" id="UP000509371">
    <property type="component" value="Chromosome"/>
</dbReference>
<evidence type="ECO:0000256" key="2">
    <source>
        <dbReference type="RuleBase" id="RU361185"/>
    </source>
</evidence>
<name>A0A859D0N7_9GAMM</name>
<dbReference type="SUPFAM" id="SSF51445">
    <property type="entry name" value="(Trans)glycosidases"/>
    <property type="match status" value="1"/>
</dbReference>
<dbReference type="KEGG" id="mpri:MP3633_1425"/>
<evidence type="ECO:0000256" key="3">
    <source>
        <dbReference type="SAM" id="MobiDB-lite"/>
    </source>
</evidence>
<reference evidence="8 9" key="1">
    <citation type="submission" date="2020-06" db="EMBL/GenBank/DDBJ databases">
        <authorList>
            <person name="Voronona O.L."/>
            <person name="Aksenova E.I."/>
            <person name="Kunda M.S."/>
            <person name="Semenov A.N."/>
            <person name="Ryzhova N."/>
        </authorList>
    </citation>
    <scope>NUCLEOTIDE SEQUENCE [LARGE SCALE GENOMIC DNA]</scope>
    <source>
        <strain evidence="8 9">MPKMM3633</strain>
    </source>
</reference>
<dbReference type="EMBL" id="CP054301">
    <property type="protein sequence ID" value="QKK80159.1"/>
    <property type="molecule type" value="Genomic_DNA"/>
</dbReference>
<evidence type="ECO:0000259" key="5">
    <source>
        <dbReference type="Pfam" id="PF13802"/>
    </source>
</evidence>
<proteinExistence type="inferred from homology"/>
<evidence type="ECO:0000259" key="7">
    <source>
        <dbReference type="Pfam" id="PF21365"/>
    </source>
</evidence>
<evidence type="ECO:0000259" key="4">
    <source>
        <dbReference type="Pfam" id="PF01055"/>
    </source>
</evidence>
<dbReference type="AlphaFoldDB" id="A0A859D0N7"/>
<dbReference type="Pfam" id="PF01055">
    <property type="entry name" value="Glyco_hydro_31_2nd"/>
    <property type="match status" value="1"/>
</dbReference>
<keyword evidence="2" id="KW-0378">Hydrolase</keyword>
<feature type="domain" description="Glycoside hydrolase family 31 N-terminal" evidence="5">
    <location>
        <begin position="32"/>
        <end position="227"/>
    </location>
</feature>
<dbReference type="Gene3D" id="3.20.20.80">
    <property type="entry name" value="Glycosidases"/>
    <property type="match status" value="1"/>
</dbReference>
<accession>A0A859D0N7</accession>
<dbReference type="InterPro" id="IPR000322">
    <property type="entry name" value="Glyco_hydro_31_TIM"/>
</dbReference>
<evidence type="ECO:0000313" key="9">
    <source>
        <dbReference type="Proteomes" id="UP000509371"/>
    </source>
</evidence>
<dbReference type="SUPFAM" id="SSF74650">
    <property type="entry name" value="Galactose mutarotase-like"/>
    <property type="match status" value="1"/>
</dbReference>
<dbReference type="GO" id="GO:0005975">
    <property type="term" value="P:carbohydrate metabolic process"/>
    <property type="evidence" value="ECO:0007669"/>
    <property type="project" value="InterPro"/>
</dbReference>
<sequence length="808" mass="92715">MKPINNWTLLGVEKNRVDVSILDNKSNERHVLHLFVLEPNVIRVLLKKNGKLQLENSWCISPNDSPNDSPNGSEMGWEGRDRMSTEGFTCPDFNVEERDDQLSIATASLRVTLSKPLKLTWEFADDSGEWHYLAADRHSGAYMLGVQSNDIHHYMARDLSEKYYGLGEKAGDLNRHGSRYQMKNIDAMGYDAKNTDPLYKHIPFYITKTEQASFGIFYDNLSTSWFDLGNELDNYHGYYRSYHADEGDLDFYFMYGQKVIDVTKTYLNLTGRTIFGPKWSLGYSGSTMLYTDADNAQEQLGDFIKHCDNHNMPCDSFQLSSGYTSIGNKRYVFNWNTSKVPDPLKLSADFHQAGLKLAANIKPCLLQDHPRFDEVASQNLFIQDSEEDAPEFSQFWDDSGSHLDFTNPNTVQWWKKNVTEQLLEKGIDSTWNDNNEYEVWDSNARCAGFGKPTPIKLIRPLQPLLMMRASYEAQTEFAPNLRPYLISRSGCPGMQRYVQTWSGDNRTNWQTLRYNTRMGVGMSLSGLYNLGHDVGGFSGDRPDPELFVRWVQNGAMHPRFTIHSWNDDQTVNEPWMYPEVTPIIRATMTLRYRLMPYLYDLLWQAHKHHEPMIRPTFLDHEADARTYEECDDFLLGKDLLVASVVEQGQRIRPVYLPDNGEGWYDFHRKTWYAGGQDISLPAALEETPLLARAGSVISTSNRIAHVDAEKDTQRQFLVFPFKGAGQRDLSVFDDDGLSTGYLDGKYLQLNMALKCDLERIELVISREGEWQPAYKEVSFALPESELRPLYVNGKQIHRSQAVALSAFI</sequence>
<dbReference type="Pfam" id="PF17137">
    <property type="entry name" value="DUF5110"/>
    <property type="match status" value="1"/>
</dbReference>
<feature type="domain" description="Glycosyl hydrolase family 31 C-terminal" evidence="7">
    <location>
        <begin position="610"/>
        <end position="697"/>
    </location>
</feature>
<dbReference type="InterPro" id="IPR017853">
    <property type="entry name" value="GH"/>
</dbReference>
<keyword evidence="2" id="KW-0326">Glycosidase</keyword>
<feature type="domain" description="DUF5110" evidence="6">
    <location>
        <begin position="716"/>
        <end position="779"/>
    </location>
</feature>
<evidence type="ECO:0000256" key="1">
    <source>
        <dbReference type="ARBA" id="ARBA00007806"/>
    </source>
</evidence>
<dbReference type="CDD" id="cd14752">
    <property type="entry name" value="GH31_N"/>
    <property type="match status" value="1"/>
</dbReference>
<dbReference type="InterPro" id="IPR025887">
    <property type="entry name" value="Glyco_hydro_31_N_dom"/>
</dbReference>
<dbReference type="PANTHER" id="PTHR22762">
    <property type="entry name" value="ALPHA-GLUCOSIDASE"/>
    <property type="match status" value="1"/>
</dbReference>
<dbReference type="Gene3D" id="2.60.40.1760">
    <property type="entry name" value="glycosyl hydrolase (family 31)"/>
    <property type="match status" value="1"/>
</dbReference>
<comment type="similarity">
    <text evidence="1 2">Belongs to the glycosyl hydrolase 31 family.</text>
</comment>
<dbReference type="GO" id="GO:0030246">
    <property type="term" value="F:carbohydrate binding"/>
    <property type="evidence" value="ECO:0007669"/>
    <property type="project" value="InterPro"/>
</dbReference>
<evidence type="ECO:0000313" key="8">
    <source>
        <dbReference type="EMBL" id="QKK80159.1"/>
    </source>
</evidence>
<protein>
    <submittedName>
        <fullName evidence="8">Alpha-glucosidase</fullName>
    </submittedName>
</protein>
<dbReference type="Gene3D" id="2.60.40.1180">
    <property type="entry name" value="Golgi alpha-mannosidase II"/>
    <property type="match status" value="2"/>
</dbReference>
<dbReference type="RefSeq" id="WP_176334992.1">
    <property type="nucleotide sequence ID" value="NZ_BAAAEF010000013.1"/>
</dbReference>
<feature type="domain" description="Glycoside hydrolase family 31 TIM barrel" evidence="4">
    <location>
        <begin position="277"/>
        <end position="601"/>
    </location>
</feature>
<dbReference type="InterPro" id="IPR013780">
    <property type="entry name" value="Glyco_hydro_b"/>
</dbReference>
<dbReference type="InterPro" id="IPR011013">
    <property type="entry name" value="Gal_mutarotase_sf_dom"/>
</dbReference>
<dbReference type="SUPFAM" id="SSF51011">
    <property type="entry name" value="Glycosyl hydrolase domain"/>
    <property type="match status" value="1"/>
</dbReference>
<dbReference type="InterPro" id="IPR048395">
    <property type="entry name" value="Glyco_hydro_31_C"/>
</dbReference>
<dbReference type="GO" id="GO:0004553">
    <property type="term" value="F:hydrolase activity, hydrolyzing O-glycosyl compounds"/>
    <property type="evidence" value="ECO:0007669"/>
    <property type="project" value="InterPro"/>
</dbReference>
<dbReference type="Pfam" id="PF13802">
    <property type="entry name" value="Gal_mutarotas_2"/>
    <property type="match status" value="1"/>
</dbReference>
<dbReference type="PANTHER" id="PTHR22762:SF165">
    <property type="entry name" value="PUTATIVE (AFU_ORTHOLOGUE AFUA_1G06560)-RELATED"/>
    <property type="match status" value="1"/>
</dbReference>
<gene>
    <name evidence="8" type="ORF">MP3633_1425</name>
</gene>
<evidence type="ECO:0000259" key="6">
    <source>
        <dbReference type="Pfam" id="PF17137"/>
    </source>
</evidence>
<dbReference type="Pfam" id="PF21365">
    <property type="entry name" value="Glyco_hydro_31_3rd"/>
    <property type="match status" value="1"/>
</dbReference>
<feature type="compositionally biased region" description="Polar residues" evidence="3">
    <location>
        <begin position="59"/>
        <end position="72"/>
    </location>
</feature>